<dbReference type="InterPro" id="IPR002110">
    <property type="entry name" value="Ankyrin_rpt"/>
</dbReference>
<keyword evidence="1" id="KW-0677">Repeat</keyword>
<dbReference type="AlphaFoldDB" id="A0A1W1C152"/>
<gene>
    <name evidence="3" type="ORF">MNB_SV-14-1127</name>
</gene>
<evidence type="ECO:0000256" key="1">
    <source>
        <dbReference type="ARBA" id="ARBA00022737"/>
    </source>
</evidence>
<keyword evidence="2" id="KW-0040">ANK repeat</keyword>
<dbReference type="PANTHER" id="PTHR24171">
    <property type="entry name" value="ANKYRIN REPEAT DOMAIN-CONTAINING PROTEIN 39-RELATED"/>
    <property type="match status" value="1"/>
</dbReference>
<organism evidence="3">
    <name type="scientific">hydrothermal vent metagenome</name>
    <dbReference type="NCBI Taxonomy" id="652676"/>
    <lineage>
        <taxon>unclassified sequences</taxon>
        <taxon>metagenomes</taxon>
        <taxon>ecological metagenomes</taxon>
    </lineage>
</organism>
<dbReference type="PROSITE" id="PS50088">
    <property type="entry name" value="ANK_REPEAT"/>
    <property type="match status" value="2"/>
</dbReference>
<dbReference type="PRINTS" id="PR01415">
    <property type="entry name" value="ANKYRIN"/>
</dbReference>
<protein>
    <submittedName>
        <fullName evidence="3">Ankyrin repeat protein, putative</fullName>
    </submittedName>
</protein>
<name>A0A1W1C152_9ZZZZ</name>
<dbReference type="Pfam" id="PF12796">
    <property type="entry name" value="Ank_2"/>
    <property type="match status" value="1"/>
</dbReference>
<dbReference type="PROSITE" id="PS50297">
    <property type="entry name" value="ANK_REP_REGION"/>
    <property type="match status" value="2"/>
</dbReference>
<evidence type="ECO:0000313" key="3">
    <source>
        <dbReference type="EMBL" id="SFV59568.1"/>
    </source>
</evidence>
<accession>A0A1W1C152</accession>
<dbReference type="EMBL" id="FPHN01000104">
    <property type="protein sequence ID" value="SFV59568.1"/>
    <property type="molecule type" value="Genomic_DNA"/>
</dbReference>
<evidence type="ECO:0000256" key="2">
    <source>
        <dbReference type="ARBA" id="ARBA00023043"/>
    </source>
</evidence>
<reference evidence="3" key="1">
    <citation type="submission" date="2016-10" db="EMBL/GenBank/DDBJ databases">
        <authorList>
            <person name="de Groot N.N."/>
        </authorList>
    </citation>
    <scope>NUCLEOTIDE SEQUENCE</scope>
</reference>
<dbReference type="Gene3D" id="1.25.40.20">
    <property type="entry name" value="Ankyrin repeat-containing domain"/>
    <property type="match status" value="1"/>
</dbReference>
<dbReference type="InterPro" id="IPR036770">
    <property type="entry name" value="Ankyrin_rpt-contain_sf"/>
</dbReference>
<sequence>MEDKEIHFNAIKNNIKGLKDNLKNSFDIDTLGEYACTPLHYACREGHFEMVDFLIKNGANVNSKNHYSTIYPIFDAITSTNNKKDYLSIIQLLIDNGADINRVDSFGNTLFYHAIEQEDIILIELLIQLGCDINHCSRNDKDTALHYAYFQKNRRIISILIENGADRKKLNIYNKTAESYI</sequence>
<dbReference type="SMART" id="SM00248">
    <property type="entry name" value="ANK"/>
    <property type="match status" value="4"/>
</dbReference>
<dbReference type="SUPFAM" id="SSF48403">
    <property type="entry name" value="Ankyrin repeat"/>
    <property type="match status" value="1"/>
</dbReference>
<proteinExistence type="predicted"/>
<dbReference type="Pfam" id="PF00023">
    <property type="entry name" value="Ank"/>
    <property type="match status" value="1"/>
</dbReference>